<gene>
    <name evidence="2" type="ORF">POPTR_002G184050</name>
</gene>
<accession>A0A3N7FZS4</accession>
<dbReference type="Proteomes" id="UP000006729">
    <property type="component" value="Chromosome 2"/>
</dbReference>
<dbReference type="InParanoid" id="A0A3N7FZS4"/>
<keyword evidence="3" id="KW-1185">Reference proteome</keyword>
<reference evidence="2 3" key="1">
    <citation type="journal article" date="2006" name="Science">
        <title>The genome of black cottonwood, Populus trichocarpa (Torr. &amp; Gray).</title>
        <authorList>
            <person name="Tuskan G.A."/>
            <person name="Difazio S."/>
            <person name="Jansson S."/>
            <person name="Bohlmann J."/>
            <person name="Grigoriev I."/>
            <person name="Hellsten U."/>
            <person name="Putnam N."/>
            <person name="Ralph S."/>
            <person name="Rombauts S."/>
            <person name="Salamov A."/>
            <person name="Schein J."/>
            <person name="Sterck L."/>
            <person name="Aerts A."/>
            <person name="Bhalerao R.R."/>
            <person name="Bhalerao R.P."/>
            <person name="Blaudez D."/>
            <person name="Boerjan W."/>
            <person name="Brun A."/>
            <person name="Brunner A."/>
            <person name="Busov V."/>
            <person name="Campbell M."/>
            <person name="Carlson J."/>
            <person name="Chalot M."/>
            <person name="Chapman J."/>
            <person name="Chen G.L."/>
            <person name="Cooper D."/>
            <person name="Coutinho P.M."/>
            <person name="Couturier J."/>
            <person name="Covert S."/>
            <person name="Cronk Q."/>
            <person name="Cunningham R."/>
            <person name="Davis J."/>
            <person name="Degroeve S."/>
            <person name="Dejardin A."/>
            <person name="Depamphilis C."/>
            <person name="Detter J."/>
            <person name="Dirks B."/>
            <person name="Dubchak I."/>
            <person name="Duplessis S."/>
            <person name="Ehlting J."/>
            <person name="Ellis B."/>
            <person name="Gendler K."/>
            <person name="Goodstein D."/>
            <person name="Gribskov M."/>
            <person name="Grimwood J."/>
            <person name="Groover A."/>
            <person name="Gunter L."/>
            <person name="Hamberger B."/>
            <person name="Heinze B."/>
            <person name="Helariutta Y."/>
            <person name="Henrissat B."/>
            <person name="Holligan D."/>
            <person name="Holt R."/>
            <person name="Huang W."/>
            <person name="Islam-Faridi N."/>
            <person name="Jones S."/>
            <person name="Jones-Rhoades M."/>
            <person name="Jorgensen R."/>
            <person name="Joshi C."/>
            <person name="Kangasjarvi J."/>
            <person name="Karlsson J."/>
            <person name="Kelleher C."/>
            <person name="Kirkpatrick R."/>
            <person name="Kirst M."/>
            <person name="Kohler A."/>
            <person name="Kalluri U."/>
            <person name="Larimer F."/>
            <person name="Leebens-Mack J."/>
            <person name="Leple J.C."/>
            <person name="Locascio P."/>
            <person name="Lou Y."/>
            <person name="Lucas S."/>
            <person name="Martin F."/>
            <person name="Montanini B."/>
            <person name="Napoli C."/>
            <person name="Nelson D.R."/>
            <person name="Nelson C."/>
            <person name="Nieminen K."/>
            <person name="Nilsson O."/>
            <person name="Pereda V."/>
            <person name="Peter G."/>
            <person name="Philippe R."/>
            <person name="Pilate G."/>
            <person name="Poliakov A."/>
            <person name="Razumovskaya J."/>
            <person name="Richardson P."/>
            <person name="Rinaldi C."/>
            <person name="Ritland K."/>
            <person name="Rouze P."/>
            <person name="Ryaboy D."/>
            <person name="Schmutz J."/>
            <person name="Schrader J."/>
            <person name="Segerman B."/>
            <person name="Shin H."/>
            <person name="Siddiqui A."/>
            <person name="Sterky F."/>
            <person name="Terry A."/>
            <person name="Tsai C.J."/>
            <person name="Uberbacher E."/>
            <person name="Unneberg P."/>
            <person name="Vahala J."/>
            <person name="Wall K."/>
            <person name="Wessler S."/>
            <person name="Yang G."/>
            <person name="Yin T."/>
            <person name="Douglas C."/>
            <person name="Marra M."/>
            <person name="Sandberg G."/>
            <person name="Van de Peer Y."/>
            <person name="Rokhsar D."/>
        </authorList>
    </citation>
    <scope>NUCLEOTIDE SEQUENCE [LARGE SCALE GENOMIC DNA]</scope>
    <source>
        <strain evidence="3">cv. Nisqually</strain>
    </source>
</reference>
<name>A0A3N7FZS4_POPTR</name>
<feature type="compositionally biased region" description="Polar residues" evidence="1">
    <location>
        <begin position="1"/>
        <end position="15"/>
    </location>
</feature>
<feature type="compositionally biased region" description="Polar residues" evidence="1">
    <location>
        <begin position="32"/>
        <end position="45"/>
    </location>
</feature>
<protein>
    <submittedName>
        <fullName evidence="2">Uncharacterized protein</fullName>
    </submittedName>
</protein>
<proteinExistence type="predicted"/>
<evidence type="ECO:0000313" key="2">
    <source>
        <dbReference type="EMBL" id="RQO87138.1"/>
    </source>
</evidence>
<feature type="region of interest" description="Disordered" evidence="1">
    <location>
        <begin position="1"/>
        <end position="45"/>
    </location>
</feature>
<dbReference type="EMBL" id="CM009291">
    <property type="protein sequence ID" value="RQO87138.1"/>
    <property type="molecule type" value="Genomic_DNA"/>
</dbReference>
<sequence length="45" mass="5375">MQQNNKWIKPNNQIETFPANYPKPSTDHYHSNKGTNQNHQQRPNK</sequence>
<evidence type="ECO:0000313" key="3">
    <source>
        <dbReference type="Proteomes" id="UP000006729"/>
    </source>
</evidence>
<evidence type="ECO:0000256" key="1">
    <source>
        <dbReference type="SAM" id="MobiDB-lite"/>
    </source>
</evidence>
<dbReference type="AlphaFoldDB" id="A0A3N7FZS4"/>
<organism evidence="2 3">
    <name type="scientific">Populus trichocarpa</name>
    <name type="common">Western balsam poplar</name>
    <name type="synonym">Populus balsamifera subsp. trichocarpa</name>
    <dbReference type="NCBI Taxonomy" id="3694"/>
    <lineage>
        <taxon>Eukaryota</taxon>
        <taxon>Viridiplantae</taxon>
        <taxon>Streptophyta</taxon>
        <taxon>Embryophyta</taxon>
        <taxon>Tracheophyta</taxon>
        <taxon>Spermatophyta</taxon>
        <taxon>Magnoliopsida</taxon>
        <taxon>eudicotyledons</taxon>
        <taxon>Gunneridae</taxon>
        <taxon>Pentapetalae</taxon>
        <taxon>rosids</taxon>
        <taxon>fabids</taxon>
        <taxon>Malpighiales</taxon>
        <taxon>Salicaceae</taxon>
        <taxon>Saliceae</taxon>
        <taxon>Populus</taxon>
    </lineage>
</organism>